<evidence type="ECO:0000313" key="5">
    <source>
        <dbReference type="Proteomes" id="UP000232533"/>
    </source>
</evidence>
<name>A0A2N0TXM7_9FLAO</name>
<dbReference type="EMBL" id="LKTR01000014">
    <property type="protein sequence ID" value="PKD19500.1"/>
    <property type="molecule type" value="Genomic_DNA"/>
</dbReference>
<keyword evidence="4" id="KW-1185">Reference proteome</keyword>
<keyword evidence="1" id="KW-0732">Signal</keyword>
<dbReference type="Proteomes" id="UP000176009">
    <property type="component" value="Unassembled WGS sequence"/>
</dbReference>
<sequence length="111" mass="12398">MKTLKLVLFALAFSAGSLLQAAPKDSPETSEVAFNKEIQQLLKNVEITVEKDVVAYLIVKFNCKNEMEVLYVGSKNVEAGRKIKKFLNNKEIKTVLAPSIKTYKLPIILKA</sequence>
<reference evidence="3 5" key="1">
    <citation type="submission" date="2015-10" db="EMBL/GenBank/DDBJ databases">
        <title>Draft genome sequence of Salegentibacter salinarum KCTC 12975.</title>
        <authorList>
            <person name="Lin W."/>
            <person name="Zheng Q."/>
        </authorList>
    </citation>
    <scope>NUCLEOTIDE SEQUENCE [LARGE SCALE GENOMIC DNA]</scope>
    <source>
        <strain evidence="3 5">KCTC 12974</strain>
    </source>
</reference>
<dbReference type="OrthoDB" id="1449095at2"/>
<gene>
    <name evidence="3" type="ORF">APR40_10475</name>
    <name evidence="2" type="ORF">BHS39_10495</name>
</gene>
<accession>A0A2N0TXM7</accession>
<dbReference type="Proteomes" id="UP000232533">
    <property type="component" value="Unassembled WGS sequence"/>
</dbReference>
<proteinExistence type="predicted"/>
<feature type="chain" id="PRO_5014696542" evidence="1">
    <location>
        <begin position="22"/>
        <end position="111"/>
    </location>
</feature>
<comment type="caution">
    <text evidence="3">The sequence shown here is derived from an EMBL/GenBank/DDBJ whole genome shotgun (WGS) entry which is preliminary data.</text>
</comment>
<reference evidence="2 4" key="2">
    <citation type="submission" date="2016-09" db="EMBL/GenBank/DDBJ databases">
        <title>Genome Sequence of Salegentibacter salarius,Isolated from a Marine Solar Saltern of the Yellow Sea in South Korea.</title>
        <authorList>
            <person name="Zheng Q."/>
            <person name="Liu Y."/>
        </authorList>
    </citation>
    <scope>NUCLEOTIDE SEQUENCE [LARGE SCALE GENOMIC DNA]</scope>
    <source>
        <strain evidence="2 4">KCTC 12974</strain>
    </source>
</reference>
<evidence type="ECO:0000313" key="3">
    <source>
        <dbReference type="EMBL" id="PKD19500.1"/>
    </source>
</evidence>
<evidence type="ECO:0000313" key="2">
    <source>
        <dbReference type="EMBL" id="OEY73168.1"/>
    </source>
</evidence>
<evidence type="ECO:0000313" key="4">
    <source>
        <dbReference type="Proteomes" id="UP000176009"/>
    </source>
</evidence>
<dbReference type="EMBL" id="MJBR01000010">
    <property type="protein sequence ID" value="OEY73168.1"/>
    <property type="molecule type" value="Genomic_DNA"/>
</dbReference>
<dbReference type="RefSeq" id="WP_070053593.1">
    <property type="nucleotide sequence ID" value="NZ_FVZF01000018.1"/>
</dbReference>
<protein>
    <submittedName>
        <fullName evidence="3">Uncharacterized protein</fullName>
    </submittedName>
</protein>
<feature type="signal peptide" evidence="1">
    <location>
        <begin position="1"/>
        <end position="21"/>
    </location>
</feature>
<dbReference type="AlphaFoldDB" id="A0A2N0TXM7"/>
<organism evidence="3 5">
    <name type="scientific">Salegentibacter salarius</name>
    <dbReference type="NCBI Taxonomy" id="435906"/>
    <lineage>
        <taxon>Bacteria</taxon>
        <taxon>Pseudomonadati</taxon>
        <taxon>Bacteroidota</taxon>
        <taxon>Flavobacteriia</taxon>
        <taxon>Flavobacteriales</taxon>
        <taxon>Flavobacteriaceae</taxon>
        <taxon>Salegentibacter</taxon>
    </lineage>
</organism>
<evidence type="ECO:0000256" key="1">
    <source>
        <dbReference type="SAM" id="SignalP"/>
    </source>
</evidence>